<keyword evidence="7" id="KW-0235">DNA replication</keyword>
<keyword evidence="5 7" id="KW-0378">Hydrolase</keyword>
<evidence type="ECO:0000259" key="8">
    <source>
        <dbReference type="Pfam" id="PF00149"/>
    </source>
</evidence>
<evidence type="ECO:0000313" key="11">
    <source>
        <dbReference type="Proteomes" id="UP000198857"/>
    </source>
</evidence>
<evidence type="ECO:0000256" key="3">
    <source>
        <dbReference type="ARBA" id="ARBA00013365"/>
    </source>
</evidence>
<evidence type="ECO:0000256" key="7">
    <source>
        <dbReference type="RuleBase" id="RU363069"/>
    </source>
</evidence>
<dbReference type="InterPro" id="IPR026843">
    <property type="entry name" value="SbcD_C"/>
</dbReference>
<evidence type="ECO:0000256" key="5">
    <source>
        <dbReference type="ARBA" id="ARBA00022801"/>
    </source>
</evidence>
<evidence type="ECO:0000313" key="10">
    <source>
        <dbReference type="EMBL" id="SFO94610.1"/>
    </source>
</evidence>
<evidence type="ECO:0000256" key="2">
    <source>
        <dbReference type="ARBA" id="ARBA00011322"/>
    </source>
</evidence>
<organism evidence="10 11">
    <name type="scientific">Geodermatophilus dictyosporus</name>
    <dbReference type="NCBI Taxonomy" id="1523247"/>
    <lineage>
        <taxon>Bacteria</taxon>
        <taxon>Bacillati</taxon>
        <taxon>Actinomycetota</taxon>
        <taxon>Actinomycetes</taxon>
        <taxon>Geodermatophilales</taxon>
        <taxon>Geodermatophilaceae</taxon>
        <taxon>Geodermatophilus</taxon>
    </lineage>
</organism>
<dbReference type="PANTHER" id="PTHR30337:SF0">
    <property type="entry name" value="NUCLEASE SBCCD SUBUNIT D"/>
    <property type="match status" value="1"/>
</dbReference>
<dbReference type="InterPro" id="IPR041796">
    <property type="entry name" value="Mre11_N"/>
</dbReference>
<feature type="domain" description="Calcineurin-like phosphoesterase" evidence="8">
    <location>
        <begin position="1"/>
        <end position="228"/>
    </location>
</feature>
<comment type="similarity">
    <text evidence="1 7">Belongs to the SbcD family.</text>
</comment>
<dbReference type="SUPFAM" id="SSF56300">
    <property type="entry name" value="Metallo-dependent phosphatases"/>
    <property type="match status" value="1"/>
</dbReference>
<dbReference type="CDD" id="cd00840">
    <property type="entry name" value="MPP_Mre11_N"/>
    <property type="match status" value="1"/>
</dbReference>
<accession>A0A1I5LBG1</accession>
<comment type="subunit">
    <text evidence="2 7">Heterodimer of SbcC and SbcD.</text>
</comment>
<dbReference type="Pfam" id="PF00149">
    <property type="entry name" value="Metallophos"/>
    <property type="match status" value="1"/>
</dbReference>
<dbReference type="GO" id="GO:0004519">
    <property type="term" value="F:endonuclease activity"/>
    <property type="evidence" value="ECO:0007669"/>
    <property type="project" value="UniProtKB-KW"/>
</dbReference>
<proteinExistence type="inferred from homology"/>
<keyword evidence="4 7" id="KW-0540">Nuclease</keyword>
<comment type="function">
    <text evidence="7">SbcCD cleaves DNA hairpin structures. These structures can inhibit DNA replication and are intermediates in certain DNA recombination reactions. The complex acts as a 3'-&gt;5' double strand exonuclease that can open hairpins. It also has a 5' single-strand endonuclease activity.</text>
</comment>
<dbReference type="NCBIfam" id="TIGR00619">
    <property type="entry name" value="sbcd"/>
    <property type="match status" value="1"/>
</dbReference>
<dbReference type="Proteomes" id="UP000198857">
    <property type="component" value="Unassembled WGS sequence"/>
</dbReference>
<dbReference type="Pfam" id="PF12320">
    <property type="entry name" value="SbcD_C"/>
    <property type="match status" value="1"/>
</dbReference>
<keyword evidence="6 7" id="KW-0269">Exonuclease</keyword>
<evidence type="ECO:0000256" key="6">
    <source>
        <dbReference type="ARBA" id="ARBA00022839"/>
    </source>
</evidence>
<evidence type="ECO:0000256" key="4">
    <source>
        <dbReference type="ARBA" id="ARBA00022722"/>
    </source>
</evidence>
<sequence length="392" mass="41050">MRLLHTSDWHIGRSLHGADLLAEQEAVLGGLAGVVTSESVDVVVVSGDVYDRAVPSADAQAVLDRVVERLLAAGATVVLTPGNHDSARRLGTFSGLLTKAGLHVRAATSRLDEPVLLSDAHGEVAVYGLPYLEPEIARHELGLAVGEGGRAGGAARSHEAVLRAAMDRVRADLSLRPGARSVVLAHAFVGGGVASDSERDICVGGVDLVPAAVFDGVDYVALGHLHRPQSLSDRLRYSGSPMAYSFGEAGQAKQVWLVDLDASGLAGVRAVPLPEPRPLVVLTGTLEELLDDPAHAAAEEAFVSARLTDGVRPTDPMRKLRARFGHCVHLEWVGGGGGGDGRSYQERLRGRGDVDVAGEFVAHVRDGVGTTPAERDLLARALGAAAREEPAR</sequence>
<evidence type="ECO:0000259" key="9">
    <source>
        <dbReference type="Pfam" id="PF12320"/>
    </source>
</evidence>
<dbReference type="InterPro" id="IPR004843">
    <property type="entry name" value="Calcineurin-like_PHP"/>
</dbReference>
<dbReference type="InterPro" id="IPR050535">
    <property type="entry name" value="DNA_Repair-Maintenance_Comp"/>
</dbReference>
<keyword evidence="7" id="KW-0255">Endonuclease</keyword>
<dbReference type="AlphaFoldDB" id="A0A1I5LBG1"/>
<dbReference type="PANTHER" id="PTHR30337">
    <property type="entry name" value="COMPONENT OF ATP-DEPENDENT DSDNA EXONUCLEASE"/>
    <property type="match status" value="1"/>
</dbReference>
<reference evidence="11" key="1">
    <citation type="submission" date="2016-10" db="EMBL/GenBank/DDBJ databases">
        <authorList>
            <person name="Varghese N."/>
            <person name="Submissions S."/>
        </authorList>
    </citation>
    <scope>NUCLEOTIDE SEQUENCE [LARGE SCALE GENOMIC DNA]</scope>
    <source>
        <strain evidence="11">DSM 44208</strain>
    </source>
</reference>
<name>A0A1I5LBG1_9ACTN</name>
<protein>
    <recommendedName>
        <fullName evidence="3 7">Nuclease SbcCD subunit D</fullName>
    </recommendedName>
</protein>
<dbReference type="EMBL" id="FOWQ01000002">
    <property type="protein sequence ID" value="SFO94610.1"/>
    <property type="molecule type" value="Genomic_DNA"/>
</dbReference>
<keyword evidence="11" id="KW-1185">Reference proteome</keyword>
<dbReference type="InterPro" id="IPR029052">
    <property type="entry name" value="Metallo-depent_PP-like"/>
</dbReference>
<feature type="domain" description="Nuclease SbcCD subunit D C-terminal" evidence="9">
    <location>
        <begin position="276"/>
        <end position="363"/>
    </location>
</feature>
<keyword evidence="7" id="KW-0233">DNA recombination</keyword>
<dbReference type="InterPro" id="IPR004593">
    <property type="entry name" value="SbcD"/>
</dbReference>
<dbReference type="RefSeq" id="WP_091108554.1">
    <property type="nucleotide sequence ID" value="NZ_FOWQ01000002.1"/>
</dbReference>
<dbReference type="OrthoDB" id="9773856at2"/>
<dbReference type="GO" id="GO:0006260">
    <property type="term" value="P:DNA replication"/>
    <property type="evidence" value="ECO:0007669"/>
    <property type="project" value="UniProtKB-KW"/>
</dbReference>
<dbReference type="GO" id="GO:0006310">
    <property type="term" value="P:DNA recombination"/>
    <property type="evidence" value="ECO:0007669"/>
    <property type="project" value="UniProtKB-KW"/>
</dbReference>
<evidence type="ECO:0000256" key="1">
    <source>
        <dbReference type="ARBA" id="ARBA00010555"/>
    </source>
</evidence>
<gene>
    <name evidence="7" type="primary">sbcD</name>
    <name evidence="10" type="ORF">SAMN05660464_1659</name>
</gene>
<dbReference type="Gene3D" id="3.60.21.10">
    <property type="match status" value="1"/>
</dbReference>
<dbReference type="GO" id="GO:0008408">
    <property type="term" value="F:3'-5' exonuclease activity"/>
    <property type="evidence" value="ECO:0007669"/>
    <property type="project" value="InterPro"/>
</dbReference>
<dbReference type="STRING" id="1523247.SAMN05660464_1659"/>